<evidence type="ECO:0000256" key="1">
    <source>
        <dbReference type="SAM" id="Phobius"/>
    </source>
</evidence>
<reference evidence="2 3" key="1">
    <citation type="submission" date="2015-04" db="EMBL/GenBank/DDBJ databases">
        <title>Draft Genome Sequence of the Novel Agar-Digesting Marine Bacterium Q1.</title>
        <authorList>
            <person name="Li Y."/>
            <person name="Li D."/>
            <person name="Chen G."/>
            <person name="Du Z."/>
        </authorList>
    </citation>
    <scope>NUCLEOTIDE SEQUENCE [LARGE SCALE GENOMIC DNA]</scope>
    <source>
        <strain evidence="2 3">Q1</strain>
    </source>
</reference>
<organism evidence="2 3">
    <name type="scientific">Catenovulum maritimum</name>
    <dbReference type="NCBI Taxonomy" id="1513271"/>
    <lineage>
        <taxon>Bacteria</taxon>
        <taxon>Pseudomonadati</taxon>
        <taxon>Pseudomonadota</taxon>
        <taxon>Gammaproteobacteria</taxon>
        <taxon>Alteromonadales</taxon>
        <taxon>Alteromonadaceae</taxon>
        <taxon>Catenovulum</taxon>
    </lineage>
</organism>
<evidence type="ECO:0000313" key="2">
    <source>
        <dbReference type="EMBL" id="KMT64888.1"/>
    </source>
</evidence>
<gene>
    <name evidence="2" type="ORF">XM47_11795</name>
</gene>
<dbReference type="STRING" id="1513271.XM47_11795"/>
<proteinExistence type="predicted"/>
<protein>
    <recommendedName>
        <fullName evidence="4">Type 4 fimbrial biogenesis protein PilX N-terminal domain-containing protein</fullName>
    </recommendedName>
</protein>
<evidence type="ECO:0008006" key="4">
    <source>
        <dbReference type="Google" id="ProtNLM"/>
    </source>
</evidence>
<sequence>MAQLKQIKNSQNQQKGAALAVALVLMTVLTTLAVTLLYNTSLDTKMANAAVLKKSSLNAAIGGSDEFVDKAHQNDEIFGGVNPLTNNTDVDEVALGGSVIAEADSLTERPTTCPHFSRSDANDAYIQCNRFVIEVEHAFGKNGKGSTQIETAIASQIQVNN</sequence>
<dbReference type="AlphaFoldDB" id="A0A0J8GW32"/>
<feature type="transmembrane region" description="Helical" evidence="1">
    <location>
        <begin position="16"/>
        <end position="38"/>
    </location>
</feature>
<dbReference type="OrthoDB" id="6386887at2"/>
<dbReference type="EMBL" id="LAZL01000018">
    <property type="protein sequence ID" value="KMT64888.1"/>
    <property type="molecule type" value="Genomic_DNA"/>
</dbReference>
<accession>A0A0J8GW32</accession>
<keyword evidence="3" id="KW-1185">Reference proteome</keyword>
<comment type="caution">
    <text evidence="2">The sequence shown here is derived from an EMBL/GenBank/DDBJ whole genome shotgun (WGS) entry which is preliminary data.</text>
</comment>
<keyword evidence="1" id="KW-0812">Transmembrane</keyword>
<keyword evidence="1" id="KW-1133">Transmembrane helix</keyword>
<dbReference type="Proteomes" id="UP000037600">
    <property type="component" value="Unassembled WGS sequence"/>
</dbReference>
<evidence type="ECO:0000313" key="3">
    <source>
        <dbReference type="Proteomes" id="UP000037600"/>
    </source>
</evidence>
<name>A0A0J8GW32_9ALTE</name>
<keyword evidence="1" id="KW-0472">Membrane</keyword>
<dbReference type="RefSeq" id="WP_048692721.1">
    <property type="nucleotide sequence ID" value="NZ_KQ130492.1"/>
</dbReference>